<dbReference type="Pfam" id="PF07484">
    <property type="entry name" value="Collar"/>
    <property type="match status" value="1"/>
</dbReference>
<accession>A0ABX7F1D0</accession>
<dbReference type="Gene3D" id="3.90.1340.10">
    <property type="entry name" value="Phage tail collar domain"/>
    <property type="match status" value="1"/>
</dbReference>
<reference evidence="2 3" key="1">
    <citation type="submission" date="2018-09" db="EMBL/GenBank/DDBJ databases">
        <title>Rhizobium sp. MAE2-X.</title>
        <authorList>
            <person name="Lee Y."/>
            <person name="Jeon C.O."/>
        </authorList>
    </citation>
    <scope>NUCLEOTIDE SEQUENCE [LARGE SCALE GENOMIC DNA]</scope>
    <source>
        <strain evidence="2 3">MAE2-X</strain>
    </source>
</reference>
<dbReference type="SUPFAM" id="SSF88874">
    <property type="entry name" value="Receptor-binding domain of short tail fibre protein gp12"/>
    <property type="match status" value="1"/>
</dbReference>
<organism evidence="2 3">
    <name type="scientific">Rhizobium rosettiformans</name>
    <dbReference type="NCBI Taxonomy" id="1368430"/>
    <lineage>
        <taxon>Bacteria</taxon>
        <taxon>Pseudomonadati</taxon>
        <taxon>Pseudomonadota</taxon>
        <taxon>Alphaproteobacteria</taxon>
        <taxon>Hyphomicrobiales</taxon>
        <taxon>Rhizobiaceae</taxon>
        <taxon>Rhizobium/Agrobacterium group</taxon>
        <taxon>Rhizobium</taxon>
    </lineage>
</organism>
<protein>
    <recommendedName>
        <fullName evidence="1">Phage tail collar domain-containing protein</fullName>
    </recommendedName>
</protein>
<name>A0ABX7F1D0_9HYPH</name>
<dbReference type="RefSeq" id="WP_203016739.1">
    <property type="nucleotide sequence ID" value="NZ_CP032405.1"/>
</dbReference>
<keyword evidence="3" id="KW-1185">Reference proteome</keyword>
<feature type="domain" description="Phage tail collar" evidence="1">
    <location>
        <begin position="158"/>
        <end position="214"/>
    </location>
</feature>
<sequence length="308" mass="31472">MTNPVTANFGIAKPNPANDISLDVGKLAEAFDTIDAVMKLISDAVDTRAPVSHPHTMAQIEGLLSALAGKMNANQAFSLDSLSDVNGAGLAAIGYVLVKAANGQWLPSSPLAALGNHEHSIAQIVGLLQALAAKADASAVYTRSEVDALISAGGIKIGQTIEWNSLTLPTGFLKENGAAISRSTYNTLFQTIGTTFGAGDGSTTFNVPDSRGVVARGLDDGRGLDAGRTLGSYQADANAPHTHGVNDPGHAHPHTGFGGSSLIIATGPGLYYGASLTSAATTGISIQSSGGPEARMKNIAKLKIIRAF</sequence>
<dbReference type="InterPro" id="IPR011083">
    <property type="entry name" value="Phage_tail_collar_dom"/>
</dbReference>
<evidence type="ECO:0000313" key="3">
    <source>
        <dbReference type="Proteomes" id="UP000596351"/>
    </source>
</evidence>
<evidence type="ECO:0000259" key="1">
    <source>
        <dbReference type="Pfam" id="PF07484"/>
    </source>
</evidence>
<dbReference type="EMBL" id="CP032405">
    <property type="protein sequence ID" value="QRF53507.1"/>
    <property type="molecule type" value="Genomic_DNA"/>
</dbReference>
<dbReference type="InterPro" id="IPR037053">
    <property type="entry name" value="Phage_tail_collar_dom_sf"/>
</dbReference>
<gene>
    <name evidence="2" type="ORF">D4A92_19680</name>
</gene>
<evidence type="ECO:0000313" key="2">
    <source>
        <dbReference type="EMBL" id="QRF53507.1"/>
    </source>
</evidence>
<proteinExistence type="predicted"/>
<dbReference type="Proteomes" id="UP000596351">
    <property type="component" value="Chromosome"/>
</dbReference>